<dbReference type="GO" id="GO:0005856">
    <property type="term" value="C:cytoskeleton"/>
    <property type="evidence" value="ECO:0007669"/>
    <property type="project" value="UniProtKB-SubCell"/>
</dbReference>
<evidence type="ECO:0000256" key="1">
    <source>
        <dbReference type="ARBA" id="ARBA00004245"/>
    </source>
</evidence>
<dbReference type="FunFam" id="1.20.5.340:FF:000001">
    <property type="entry name" value="Tropomyosin alpha-1 chain isoform 2"/>
    <property type="match status" value="1"/>
</dbReference>
<feature type="coiled-coil region" evidence="8">
    <location>
        <begin position="7"/>
        <end position="230"/>
    </location>
</feature>
<keyword evidence="6" id="KW-0206">Cytoskeleton</keyword>
<organism evidence="9 10">
    <name type="scientific">Salvelinus namaycush</name>
    <name type="common">Lake trout</name>
    <name type="synonym">Salmo namaycush</name>
    <dbReference type="NCBI Taxonomy" id="8040"/>
    <lineage>
        <taxon>Eukaryota</taxon>
        <taxon>Metazoa</taxon>
        <taxon>Chordata</taxon>
        <taxon>Craniata</taxon>
        <taxon>Vertebrata</taxon>
        <taxon>Euteleostomi</taxon>
        <taxon>Actinopterygii</taxon>
        <taxon>Neopterygii</taxon>
        <taxon>Teleostei</taxon>
        <taxon>Protacanthopterygii</taxon>
        <taxon>Salmoniformes</taxon>
        <taxon>Salmonidae</taxon>
        <taxon>Salmoninae</taxon>
        <taxon>Salvelinus</taxon>
    </lineage>
</organism>
<accession>A0A8U0PE88</accession>
<dbReference type="Proteomes" id="UP000808372">
    <property type="component" value="Chromosome 27"/>
</dbReference>
<keyword evidence="5" id="KW-0009">Actin-binding</keyword>
<evidence type="ECO:0000256" key="4">
    <source>
        <dbReference type="ARBA" id="ARBA00023179"/>
    </source>
</evidence>
<evidence type="ECO:0000256" key="6">
    <source>
        <dbReference type="ARBA" id="ARBA00023212"/>
    </source>
</evidence>
<dbReference type="PROSITE" id="PS00326">
    <property type="entry name" value="TROPOMYOSIN"/>
    <property type="match status" value="1"/>
</dbReference>
<dbReference type="GeneID" id="120022823"/>
<dbReference type="RefSeq" id="XP_038822757.1">
    <property type="nucleotide sequence ID" value="XM_038966829.1"/>
</dbReference>
<evidence type="ECO:0000256" key="8">
    <source>
        <dbReference type="SAM" id="Coils"/>
    </source>
</evidence>
<keyword evidence="4" id="KW-0514">Muscle protein</keyword>
<comment type="similarity">
    <text evidence="2 7">Belongs to the tropomyosin family.</text>
</comment>
<evidence type="ECO:0000256" key="3">
    <source>
        <dbReference type="ARBA" id="ARBA00023054"/>
    </source>
</evidence>
<keyword evidence="3 8" id="KW-0175">Coiled coil</keyword>
<dbReference type="PANTHER" id="PTHR19269">
    <property type="entry name" value="TROPOMYOSIN"/>
    <property type="match status" value="1"/>
</dbReference>
<evidence type="ECO:0000313" key="10">
    <source>
        <dbReference type="RefSeq" id="XP_038822757.1"/>
    </source>
</evidence>
<sequence>MSGNNSIDAVKRKIKVLQQQADEAEERAEILQRQVEVDKTSREQAEAEVASLNRRIQLVEEELDRAQERLATALQKLEEAEKAADESERGMKVIENRALKDEEKMELQEIQLKEAKHIAEEADRKYEEVARKLLIIEGDHERTEERAELAEAKARALEEELRGFDQSLKSLQASEDQYSQKEDKYEEEIKILTDKLKEAETRAEFAERSVAKLEKTIDDLEDKCREAHSCCGFKNFLSPSEHPSRLCSSRSPSCQYSLIPYLVKSVPFLYCSLYCPVSFAPLTLITHCDPHLSLPPSPHLFPSPFGQQSLYLWVTVCTALKPVVVVLLFPLFSILPSPCSLLCLHSVHVILYKHLTKGGGKTCPRLLSLFSLGLC</sequence>
<comment type="subcellular location">
    <subcellularLocation>
        <location evidence="1">Cytoplasm</location>
        <location evidence="1">Cytoskeleton</location>
    </subcellularLocation>
</comment>
<dbReference type="SUPFAM" id="SSF57997">
    <property type="entry name" value="Tropomyosin"/>
    <property type="match status" value="1"/>
</dbReference>
<proteinExistence type="inferred from homology"/>
<dbReference type="PRINTS" id="PR00194">
    <property type="entry name" value="TROPOMYOSIN"/>
</dbReference>
<name>A0A8U0PE88_SALNM</name>
<evidence type="ECO:0000256" key="2">
    <source>
        <dbReference type="ARBA" id="ARBA00009036"/>
    </source>
</evidence>
<dbReference type="InterPro" id="IPR000533">
    <property type="entry name" value="Tropomyosin"/>
</dbReference>
<dbReference type="GO" id="GO:0003779">
    <property type="term" value="F:actin binding"/>
    <property type="evidence" value="ECO:0007669"/>
    <property type="project" value="UniProtKB-KW"/>
</dbReference>
<dbReference type="Pfam" id="PF00261">
    <property type="entry name" value="Tropomyosin"/>
    <property type="match status" value="1"/>
</dbReference>
<keyword evidence="9" id="KW-1185">Reference proteome</keyword>
<dbReference type="Gene3D" id="1.20.5.170">
    <property type="match status" value="2"/>
</dbReference>
<dbReference type="FunFam" id="1.20.5.170:FF:000001">
    <property type="entry name" value="Tropomyosin alpha-1 chain isoform 1"/>
    <property type="match status" value="1"/>
</dbReference>
<dbReference type="AlphaFoldDB" id="A0A8U0PE88"/>
<protein>
    <submittedName>
        <fullName evidence="10">Tropomyosin alpha-3 chain-like isoform X2</fullName>
    </submittedName>
</protein>
<reference evidence="10" key="1">
    <citation type="submission" date="2025-08" db="UniProtKB">
        <authorList>
            <consortium name="RefSeq"/>
        </authorList>
    </citation>
    <scope>IDENTIFICATION</scope>
    <source>
        <tissue evidence="10">White muscle</tissue>
    </source>
</reference>
<evidence type="ECO:0000256" key="5">
    <source>
        <dbReference type="ARBA" id="ARBA00023203"/>
    </source>
</evidence>
<evidence type="ECO:0000313" key="9">
    <source>
        <dbReference type="Proteomes" id="UP000808372"/>
    </source>
</evidence>
<keyword evidence="6" id="KW-0963">Cytoplasm</keyword>
<gene>
    <name evidence="10" type="primary">LOC120022823</name>
</gene>
<evidence type="ECO:0000256" key="7">
    <source>
        <dbReference type="RuleBase" id="RU004515"/>
    </source>
</evidence>